<organism evidence="1 2">
    <name type="scientific">Corynebacterium massiliense DSM 45435</name>
    <dbReference type="NCBI Taxonomy" id="1121364"/>
    <lineage>
        <taxon>Bacteria</taxon>
        <taxon>Bacillati</taxon>
        <taxon>Actinomycetota</taxon>
        <taxon>Actinomycetes</taxon>
        <taxon>Mycobacteriales</taxon>
        <taxon>Corynebacteriaceae</taxon>
        <taxon>Corynebacterium</taxon>
    </lineage>
</organism>
<dbReference type="InterPro" id="IPR036136">
    <property type="entry name" value="Nit/Sulf_reduc_fer-like_dom_sf"/>
</dbReference>
<dbReference type="Gene3D" id="3.90.480.20">
    <property type="match status" value="1"/>
</dbReference>
<accession>A0ABY7U7Y1</accession>
<evidence type="ECO:0000313" key="1">
    <source>
        <dbReference type="EMBL" id="WCZ32501.1"/>
    </source>
</evidence>
<dbReference type="RefSeq" id="WP_022861976.1">
    <property type="nucleotide sequence ID" value="NZ_ATVG01000001.1"/>
</dbReference>
<reference evidence="1 2" key="1">
    <citation type="submission" date="2020-10" db="EMBL/GenBank/DDBJ databases">
        <title>Complete genome sequence of Corynebacterium massiliense DSM 45435, type strain of Corynebacterium massiliense.</title>
        <authorList>
            <person name="Busche T."/>
            <person name="Kalinowski J."/>
            <person name="Ruckert C."/>
        </authorList>
    </citation>
    <scope>NUCLEOTIDE SEQUENCE [LARGE SCALE GENOMIC DNA]</scope>
    <source>
        <strain evidence="1 2">DSM 45435</strain>
    </source>
</reference>
<keyword evidence="2" id="KW-1185">Reference proteome</keyword>
<gene>
    <name evidence="1" type="ORF">CMASS_05295</name>
</gene>
<evidence type="ECO:0000313" key="2">
    <source>
        <dbReference type="Proteomes" id="UP001220064"/>
    </source>
</evidence>
<sequence length="188" mass="19954">MPTVSFHEHSPSDAAAAATAAAQATVTVARMEMTGRVIRQQEWFALANLARDFADGAIHILDGGTIEVRGVHDQSGVERAVADIPAEETTDFPTAPRDDAAPIGWLDEDCEPGRVNLGAGVYGRRLPAAHVDILGALEVPVTVTQRGSLIFHDIAEGDADVVLRVLAPRGFIFDANSPHLDESLRADG</sequence>
<proteinExistence type="predicted"/>
<protein>
    <submittedName>
        <fullName evidence="1">Uncharacterized protein</fullName>
    </submittedName>
</protein>
<dbReference type="SUPFAM" id="SSF55124">
    <property type="entry name" value="Nitrite/Sulfite reductase N-terminal domain-like"/>
    <property type="match status" value="1"/>
</dbReference>
<dbReference type="Proteomes" id="UP001220064">
    <property type="component" value="Chromosome"/>
</dbReference>
<name>A0ABY7U7Y1_9CORY</name>
<dbReference type="EMBL" id="CP063189">
    <property type="protein sequence ID" value="WCZ32501.1"/>
    <property type="molecule type" value="Genomic_DNA"/>
</dbReference>